<dbReference type="Pfam" id="PF12951">
    <property type="entry name" value="PATR"/>
    <property type="match status" value="2"/>
</dbReference>
<dbReference type="Gene3D" id="2.160.20.20">
    <property type="match status" value="1"/>
</dbReference>
<proteinExistence type="predicted"/>
<dbReference type="InterPro" id="IPR051551">
    <property type="entry name" value="Autotransporter_adhesion"/>
</dbReference>
<dbReference type="PROSITE" id="PS51257">
    <property type="entry name" value="PROKAR_LIPOPROTEIN"/>
    <property type="match status" value="1"/>
</dbReference>
<feature type="chain" id="PRO_5045990817" description="Autotransporter domain-containing protein" evidence="3">
    <location>
        <begin position="42"/>
        <end position="928"/>
    </location>
</feature>
<dbReference type="InterPro" id="IPR013425">
    <property type="entry name" value="Autotrns_rpt"/>
</dbReference>
<dbReference type="InterPro" id="IPR043990">
    <property type="entry name" value="AC_1"/>
</dbReference>
<feature type="signal peptide" evidence="3">
    <location>
        <begin position="1"/>
        <end position="41"/>
    </location>
</feature>
<dbReference type="CDD" id="cd01344">
    <property type="entry name" value="PL2_Passenger_AT"/>
    <property type="match status" value="1"/>
</dbReference>
<dbReference type="InterPro" id="IPR012332">
    <property type="entry name" value="Autotransporter_pectin_lyase_C"/>
</dbReference>
<dbReference type="Pfam" id="PF18883">
    <property type="entry name" value="AC_1"/>
    <property type="match status" value="1"/>
</dbReference>
<dbReference type="PANTHER" id="PTHR35037">
    <property type="entry name" value="C-TERMINAL REGION OF AIDA-LIKE PROTEIN"/>
    <property type="match status" value="1"/>
</dbReference>
<dbReference type="InterPro" id="IPR011050">
    <property type="entry name" value="Pectin_lyase_fold/virulence"/>
</dbReference>
<evidence type="ECO:0000256" key="3">
    <source>
        <dbReference type="SAM" id="SignalP"/>
    </source>
</evidence>
<evidence type="ECO:0000313" key="6">
    <source>
        <dbReference type="Proteomes" id="UP001156882"/>
    </source>
</evidence>
<dbReference type="Pfam" id="PF03797">
    <property type="entry name" value="Autotransporter"/>
    <property type="match status" value="1"/>
</dbReference>
<evidence type="ECO:0000256" key="2">
    <source>
        <dbReference type="SAM" id="MobiDB-lite"/>
    </source>
</evidence>
<dbReference type="SUPFAM" id="SSF103515">
    <property type="entry name" value="Autotransporter"/>
    <property type="match status" value="1"/>
</dbReference>
<feature type="region of interest" description="Disordered" evidence="2">
    <location>
        <begin position="146"/>
        <end position="169"/>
    </location>
</feature>
<dbReference type="Proteomes" id="UP001156882">
    <property type="component" value="Unassembled WGS sequence"/>
</dbReference>
<dbReference type="Gene3D" id="2.40.128.130">
    <property type="entry name" value="Autotransporter beta-domain"/>
    <property type="match status" value="1"/>
</dbReference>
<dbReference type="NCBIfam" id="TIGR01414">
    <property type="entry name" value="autotrans_barl"/>
    <property type="match status" value="1"/>
</dbReference>
<evidence type="ECO:0000256" key="1">
    <source>
        <dbReference type="ARBA" id="ARBA00022729"/>
    </source>
</evidence>
<evidence type="ECO:0000259" key="4">
    <source>
        <dbReference type="PROSITE" id="PS51208"/>
    </source>
</evidence>
<feature type="domain" description="Autotransporter" evidence="4">
    <location>
        <begin position="646"/>
        <end position="928"/>
    </location>
</feature>
<accession>A0ABQ6CJK8</accession>
<dbReference type="SUPFAM" id="SSF51126">
    <property type="entry name" value="Pectin lyase-like"/>
    <property type="match status" value="1"/>
</dbReference>
<name>A0ABQ6CJK8_9HYPH</name>
<keyword evidence="6" id="KW-1185">Reference proteome</keyword>
<dbReference type="NCBIfam" id="TIGR02601">
    <property type="entry name" value="autotrns_rpt"/>
    <property type="match status" value="1"/>
</dbReference>
<dbReference type="InterPro" id="IPR005546">
    <property type="entry name" value="Autotransporte_beta"/>
</dbReference>
<feature type="compositionally biased region" description="Gly residues" evidence="2">
    <location>
        <begin position="146"/>
        <end position="160"/>
    </location>
</feature>
<dbReference type="InterPro" id="IPR036709">
    <property type="entry name" value="Autotransporte_beta_dom_sf"/>
</dbReference>
<dbReference type="EMBL" id="BSPC01000011">
    <property type="protein sequence ID" value="GLS18462.1"/>
    <property type="molecule type" value="Genomic_DNA"/>
</dbReference>
<keyword evidence="1 3" id="KW-0732">Signal</keyword>
<evidence type="ECO:0000313" key="5">
    <source>
        <dbReference type="EMBL" id="GLS18462.1"/>
    </source>
</evidence>
<dbReference type="InterPro" id="IPR006315">
    <property type="entry name" value="OM_autotransptr_brl_dom"/>
</dbReference>
<dbReference type="PANTHER" id="PTHR35037:SF3">
    <property type="entry name" value="C-TERMINAL REGION OF AIDA-LIKE PROTEIN"/>
    <property type="match status" value="1"/>
</dbReference>
<gene>
    <name evidence="5" type="ORF">GCM10007874_14790</name>
</gene>
<organism evidence="5 6">
    <name type="scientific">Labrys miyagiensis</name>
    <dbReference type="NCBI Taxonomy" id="346912"/>
    <lineage>
        <taxon>Bacteria</taxon>
        <taxon>Pseudomonadati</taxon>
        <taxon>Pseudomonadota</taxon>
        <taxon>Alphaproteobacteria</taxon>
        <taxon>Hyphomicrobiales</taxon>
        <taxon>Xanthobacteraceae</taxon>
        <taxon>Labrys</taxon>
    </lineage>
</organism>
<sequence>MRPLGRAIGIILLKSARKRLLANACGAALILGCWPSALALAAEYTADSQAALQADIALANTNNDPNPVIKMTASFGITGTILPASNNPITIDTQGFTLVGTQFNGATHPVSVLGNLVGANGVTGSNGANLANGSILINGGTITGGTGTGNPPGAGAGGSGVQLRSGSSLTNNGTIQGGSSVLGGGGGGVDFGGLGGTVTLTNNGTIRGGAGLLSNGVAIFARTGGGQIVNTASGTIEGGAGTQAIITNSSNNLDIINSGTISAGAGQANAIQLAVGSAGHISLELQAGSVINGNVVGGSGNANTLTLGGGANDTFDVSTIGTQYQNFDSFQKTGTSTWTLTGTGTAVTNWVISAGTLQLGNGGTSGSIIGNITNNSVFAFNRSDTLTYSGVISGTGTVRQDGTGTTVLTGANTYNGPTQVNAGTLRAGAAGAFSAASTFSVAQGAQLDLAGIDQTVAGLTNAGLVSLNTANGTPGTTLTVTGNYVGQGGTIALNTYLGADGSPTDRLVINGNASGSTLLDIRNVGGPGALTAANGIQLVQVDGTSTADAFRLAHAVAVGAFDYGLFMNAADQDWYLRSAGANGGPTLNASAQTTAPYADILGNYALASLGTLAQRDGNRVWPGGTPPQLAADLPPSEAMRYAPAGPVIYGAGAWGRIVGQYSSYDPKTGSSYTQSLGFTQAGYEGTAYESAAGDLSLGAYATVGTSRADIDLTRDPVTGAARGTAHITSTGYGLGATTTWLGSDGLYADGIGQFTWYDSDLSNQTTGNDEGWSSALSLEVGQRFAIGSGWAVVPQAQLAWTHVDFDSFTDENGSLNELGKGDSLRGRGGLRLEKLDNWKDEDGQTRRLQLYGVANLSYEFLDGTSVEVDSTEIDQEEKRLWGEIGLGGTYAWNDKWSLNGEASYGAALASDAGSNYAVKGTVGLRYRW</sequence>
<dbReference type="SMART" id="SM00869">
    <property type="entry name" value="Autotransporter"/>
    <property type="match status" value="1"/>
</dbReference>
<reference evidence="6" key="1">
    <citation type="journal article" date="2019" name="Int. J. Syst. Evol. Microbiol.">
        <title>The Global Catalogue of Microorganisms (GCM) 10K type strain sequencing project: providing services to taxonomists for standard genome sequencing and annotation.</title>
        <authorList>
            <consortium name="The Broad Institute Genomics Platform"/>
            <consortium name="The Broad Institute Genome Sequencing Center for Infectious Disease"/>
            <person name="Wu L."/>
            <person name="Ma J."/>
        </authorList>
    </citation>
    <scope>NUCLEOTIDE SEQUENCE [LARGE SCALE GENOMIC DNA]</scope>
    <source>
        <strain evidence="6">NBRC 101365</strain>
    </source>
</reference>
<comment type="caution">
    <text evidence="5">The sequence shown here is derived from an EMBL/GenBank/DDBJ whole genome shotgun (WGS) entry which is preliminary data.</text>
</comment>
<protein>
    <recommendedName>
        <fullName evidence="4">Autotransporter domain-containing protein</fullName>
    </recommendedName>
</protein>
<dbReference type="PROSITE" id="PS51208">
    <property type="entry name" value="AUTOTRANSPORTER"/>
    <property type="match status" value="1"/>
</dbReference>